<accession>A0A9C6SY99</accession>
<sequence>MDDEEAYSTTLLYFYNRMWELWDSIGVHFTTYIERGQNEYFAGFVSLQWLAPQSQEDEDEDEEAEEQLDLETYEDEQLTYHWLHMSCIFRASHFSN</sequence>
<dbReference type="RefSeq" id="XP_051864005.1">
    <property type="nucleotide sequence ID" value="XM_052008045.1"/>
</dbReference>
<keyword evidence="1" id="KW-1185">Reference proteome</keyword>
<gene>
    <name evidence="2" type="primary">LOC127566189</name>
</gene>
<evidence type="ECO:0000313" key="2">
    <source>
        <dbReference type="RefSeq" id="XP_051864005.1"/>
    </source>
</evidence>
<dbReference type="AlphaFoldDB" id="A0A9C6SY99"/>
<dbReference type="Proteomes" id="UP000515160">
    <property type="component" value="Chromosome 2R"/>
</dbReference>
<dbReference type="OrthoDB" id="7859704at2759"/>
<dbReference type="GeneID" id="127566189"/>
<evidence type="ECO:0000313" key="1">
    <source>
        <dbReference type="Proteomes" id="UP000515160"/>
    </source>
</evidence>
<name>A0A9C6SY99_DROAB</name>
<protein>
    <submittedName>
        <fullName evidence="2">Uncharacterized protein LOC127566189</fullName>
    </submittedName>
</protein>
<reference evidence="2" key="1">
    <citation type="submission" date="2025-08" db="UniProtKB">
        <authorList>
            <consortium name="RefSeq"/>
        </authorList>
    </citation>
    <scope>IDENTIFICATION</scope>
    <source>
        <strain evidence="2">15112-1751.03</strain>
        <tissue evidence="2">Whole Adult</tissue>
    </source>
</reference>
<proteinExistence type="predicted"/>
<organism evidence="1 2">
    <name type="scientific">Drosophila albomicans</name>
    <name type="common">Fruit fly</name>
    <dbReference type="NCBI Taxonomy" id="7291"/>
    <lineage>
        <taxon>Eukaryota</taxon>
        <taxon>Metazoa</taxon>
        <taxon>Ecdysozoa</taxon>
        <taxon>Arthropoda</taxon>
        <taxon>Hexapoda</taxon>
        <taxon>Insecta</taxon>
        <taxon>Pterygota</taxon>
        <taxon>Neoptera</taxon>
        <taxon>Endopterygota</taxon>
        <taxon>Diptera</taxon>
        <taxon>Brachycera</taxon>
        <taxon>Muscomorpha</taxon>
        <taxon>Ephydroidea</taxon>
        <taxon>Drosophilidae</taxon>
        <taxon>Drosophila</taxon>
    </lineage>
</organism>